<feature type="region of interest" description="Disordered" evidence="1">
    <location>
        <begin position="278"/>
        <end position="307"/>
    </location>
</feature>
<dbReference type="AlphaFoldDB" id="A0A9Q5I0Q5"/>
<reference evidence="2" key="1">
    <citation type="submission" date="2016-06" db="EMBL/GenBank/DDBJ databases">
        <title>Draft Genome sequence of the fungus Inonotus baumii.</title>
        <authorList>
            <person name="Zhu H."/>
            <person name="Lin W."/>
        </authorList>
    </citation>
    <scope>NUCLEOTIDE SEQUENCE</scope>
    <source>
        <strain evidence="2">821</strain>
    </source>
</reference>
<evidence type="ECO:0000313" key="2">
    <source>
        <dbReference type="EMBL" id="OCB89546.1"/>
    </source>
</evidence>
<organism evidence="2 3">
    <name type="scientific">Sanghuangporus baumii</name>
    <name type="common">Phellinus baumii</name>
    <dbReference type="NCBI Taxonomy" id="108892"/>
    <lineage>
        <taxon>Eukaryota</taxon>
        <taxon>Fungi</taxon>
        <taxon>Dikarya</taxon>
        <taxon>Basidiomycota</taxon>
        <taxon>Agaricomycotina</taxon>
        <taxon>Agaricomycetes</taxon>
        <taxon>Hymenochaetales</taxon>
        <taxon>Hymenochaetaceae</taxon>
        <taxon>Sanghuangporus</taxon>
    </lineage>
</organism>
<evidence type="ECO:0000256" key="1">
    <source>
        <dbReference type="SAM" id="MobiDB-lite"/>
    </source>
</evidence>
<accession>A0A9Q5I0Q5</accession>
<dbReference type="EMBL" id="LNZH02000153">
    <property type="protein sequence ID" value="OCB89546.1"/>
    <property type="molecule type" value="Genomic_DNA"/>
</dbReference>
<comment type="caution">
    <text evidence="2">The sequence shown here is derived from an EMBL/GenBank/DDBJ whole genome shotgun (WGS) entry which is preliminary data.</text>
</comment>
<feature type="compositionally biased region" description="Low complexity" evidence="1">
    <location>
        <begin position="137"/>
        <end position="161"/>
    </location>
</feature>
<gene>
    <name evidence="2" type="ORF">A7U60_g3238</name>
</gene>
<protein>
    <submittedName>
        <fullName evidence="2">Uncharacterized protein</fullName>
    </submittedName>
</protein>
<keyword evidence="3" id="KW-1185">Reference proteome</keyword>
<feature type="compositionally biased region" description="Basic and acidic residues" evidence="1">
    <location>
        <begin position="41"/>
        <end position="60"/>
    </location>
</feature>
<proteinExistence type="predicted"/>
<feature type="region of interest" description="Disordered" evidence="1">
    <location>
        <begin position="134"/>
        <end position="161"/>
    </location>
</feature>
<name>A0A9Q5I0Q5_SANBA</name>
<dbReference type="Proteomes" id="UP000757232">
    <property type="component" value="Unassembled WGS sequence"/>
</dbReference>
<evidence type="ECO:0000313" key="3">
    <source>
        <dbReference type="Proteomes" id="UP000757232"/>
    </source>
</evidence>
<sequence>MLIELPQLEYSMDDCEDLFISKMDEDCDGIDVDRYPPSNSKNDDRLTVPHDRGVRGHLSDAEPFYTSSSESDADACFSDIEPLRGMPSRENIHSAMPSSERKTAQKDLALHSPGQLLGTPRDPSRRYEYPFPAHLQTDQSGSDFSDDGSSSSTASTPGLTPGEVSSLGLVALAATLTADLDIVPRYASLRTDLPGSVPAPVPVPVPAPVPPPIAVPNANPTHIVTKGSNIDVSPLSQVPLVPGPSSAPALGINSSSNTGTSMNSSTSSLIAAHPKLSRFNPANMPVPPGLRGRTRTRKSASVSSVPVSIPPQQGMVASVSIPISVSSVAAASAAQAVAVSSVVAPTTMVESS</sequence>
<dbReference type="OrthoDB" id="3270392at2759"/>
<feature type="region of interest" description="Disordered" evidence="1">
    <location>
        <begin position="29"/>
        <end position="105"/>
    </location>
</feature>